<organism evidence="6 7">
    <name type="scientific">Chitinilyticum piscinae</name>
    <dbReference type="NCBI Taxonomy" id="2866724"/>
    <lineage>
        <taxon>Bacteria</taxon>
        <taxon>Pseudomonadati</taxon>
        <taxon>Pseudomonadota</taxon>
        <taxon>Betaproteobacteria</taxon>
        <taxon>Neisseriales</taxon>
        <taxon>Chitinibacteraceae</taxon>
        <taxon>Chitinilyticum</taxon>
    </lineage>
</organism>
<comment type="similarity">
    <text evidence="3">Belongs to the bacterial flagellin family.</text>
</comment>
<dbReference type="GO" id="GO:0005198">
    <property type="term" value="F:structural molecule activity"/>
    <property type="evidence" value="ECO:0007669"/>
    <property type="project" value="InterPro"/>
</dbReference>
<dbReference type="NCBIfam" id="TIGR02550">
    <property type="entry name" value="flagell_flgL"/>
    <property type="match status" value="1"/>
</dbReference>
<dbReference type="GO" id="GO:0005576">
    <property type="term" value="C:extracellular region"/>
    <property type="evidence" value="ECO:0007669"/>
    <property type="project" value="UniProtKB-SubCell"/>
</dbReference>
<accession>A0A8J7K318</accession>
<dbReference type="AlphaFoldDB" id="A0A8J7K318"/>
<name>A0A8J7K318_9NEIS</name>
<evidence type="ECO:0000313" key="7">
    <source>
        <dbReference type="Proteomes" id="UP000604481"/>
    </source>
</evidence>
<dbReference type="SUPFAM" id="SSF64518">
    <property type="entry name" value="Phase 1 flagellin"/>
    <property type="match status" value="1"/>
</dbReference>
<dbReference type="RefSeq" id="WP_194117310.1">
    <property type="nucleotide sequence ID" value="NZ_JADFUA010000013.1"/>
</dbReference>
<dbReference type="PANTHER" id="PTHR42792:SF1">
    <property type="entry name" value="FLAGELLAR HOOK-ASSOCIATED PROTEIN 3"/>
    <property type="match status" value="1"/>
</dbReference>
<gene>
    <name evidence="6" type="primary">flgL</name>
    <name evidence="6" type="ORF">INR99_15590</name>
</gene>
<evidence type="ECO:0000256" key="2">
    <source>
        <dbReference type="ARBA" id="ARBA00004613"/>
    </source>
</evidence>
<dbReference type="InterPro" id="IPR013384">
    <property type="entry name" value="Flagell_FlgL"/>
</dbReference>
<protein>
    <submittedName>
        <fullName evidence="6">Flagellar hook-associated protein FlgL</fullName>
    </submittedName>
</protein>
<keyword evidence="6" id="KW-0969">Cilium</keyword>
<dbReference type="GO" id="GO:0009424">
    <property type="term" value="C:bacterial-type flagellum hook"/>
    <property type="evidence" value="ECO:0007669"/>
    <property type="project" value="InterPro"/>
</dbReference>
<evidence type="ECO:0000256" key="4">
    <source>
        <dbReference type="ARBA" id="ARBA00023143"/>
    </source>
</evidence>
<evidence type="ECO:0000313" key="6">
    <source>
        <dbReference type="EMBL" id="MBE9610762.1"/>
    </source>
</evidence>
<dbReference type="Pfam" id="PF00669">
    <property type="entry name" value="Flagellin_N"/>
    <property type="match status" value="1"/>
</dbReference>
<sequence length="455" mass="48434">MRVATTTIFQLGTTNMSRHTADQAKLQSQLSTGRRILTPADDPIASARLLDIAQSQSLNEQYNVNSKTADSSLSMTEELLQQVTTVIQNVQTLAVNAGNGSQTAADKRILASELRGHYQQLLELANSTDGGGLYLFSGFAGDTKPFTEASFGNVTYNGDDGQRQVQVSTSRNIPVSESGNDVFMRIKNGNGTFVTAAAATNVGTGVVSPGEVLDPVAWSNAPAPRDFQVQFYWANNPAKPTEPLMTYDLIDNTTGNSLITGNATAGNTTGPRAWTPGSDIQFKQLPTDPVPQPAAWDYGIKMSVKGTPVAVDPTTKLPVGLPGVADSFSVKPSTDVDVFTTLGNMINALESFASDGSGAGQAAFMNKLNTGMLSLANSLQNVLTTQANIGSRMNETESIRSTNSDINLQYAKTSNDLGGIDWAKTISDFAENQMVLDAARKSFSQVQGLSLFKYI</sequence>
<comment type="caution">
    <text evidence="6">The sequence shown here is derived from an EMBL/GenBank/DDBJ whole genome shotgun (WGS) entry which is preliminary data.</text>
</comment>
<reference evidence="6 7" key="1">
    <citation type="submission" date="2020-10" db="EMBL/GenBank/DDBJ databases">
        <title>The genome sequence of Chitinilyticum litopenaei 4Y14.</title>
        <authorList>
            <person name="Liu Y."/>
        </authorList>
    </citation>
    <scope>NUCLEOTIDE SEQUENCE [LARGE SCALE GENOMIC DNA]</scope>
    <source>
        <strain evidence="6 7">4Y14</strain>
    </source>
</reference>
<evidence type="ECO:0000256" key="1">
    <source>
        <dbReference type="ARBA" id="ARBA00004365"/>
    </source>
</evidence>
<comment type="subcellular location">
    <subcellularLocation>
        <location evidence="1">Bacterial flagellum</location>
    </subcellularLocation>
    <subcellularLocation>
        <location evidence="2">Secreted</location>
    </subcellularLocation>
</comment>
<keyword evidence="4" id="KW-0975">Bacterial flagellum</keyword>
<dbReference type="Proteomes" id="UP000604481">
    <property type="component" value="Unassembled WGS sequence"/>
</dbReference>
<keyword evidence="6" id="KW-0282">Flagellum</keyword>
<keyword evidence="7" id="KW-1185">Reference proteome</keyword>
<dbReference type="InterPro" id="IPR001492">
    <property type="entry name" value="Flagellin"/>
</dbReference>
<evidence type="ECO:0000256" key="3">
    <source>
        <dbReference type="ARBA" id="ARBA00005709"/>
    </source>
</evidence>
<dbReference type="InterPro" id="IPR001029">
    <property type="entry name" value="Flagellin_N"/>
</dbReference>
<proteinExistence type="inferred from homology"/>
<feature type="domain" description="Flagellin N-terminal" evidence="5">
    <location>
        <begin position="14"/>
        <end position="138"/>
    </location>
</feature>
<dbReference type="PANTHER" id="PTHR42792">
    <property type="entry name" value="FLAGELLIN"/>
    <property type="match status" value="1"/>
</dbReference>
<keyword evidence="6" id="KW-0966">Cell projection</keyword>
<dbReference type="Gene3D" id="1.20.1330.10">
    <property type="entry name" value="f41 fragment of flagellin, N-terminal domain"/>
    <property type="match status" value="2"/>
</dbReference>
<dbReference type="EMBL" id="JADFUA010000013">
    <property type="protein sequence ID" value="MBE9610762.1"/>
    <property type="molecule type" value="Genomic_DNA"/>
</dbReference>
<evidence type="ECO:0000259" key="5">
    <source>
        <dbReference type="Pfam" id="PF00669"/>
    </source>
</evidence>
<dbReference type="GO" id="GO:0071973">
    <property type="term" value="P:bacterial-type flagellum-dependent cell motility"/>
    <property type="evidence" value="ECO:0007669"/>
    <property type="project" value="InterPro"/>
</dbReference>